<dbReference type="SUPFAM" id="SSF56954">
    <property type="entry name" value="Outer membrane efflux proteins (OEP)"/>
    <property type="match status" value="1"/>
</dbReference>
<evidence type="ECO:0000256" key="5">
    <source>
        <dbReference type="ARBA" id="ARBA00023237"/>
    </source>
</evidence>
<evidence type="ECO:0000256" key="6">
    <source>
        <dbReference type="SAM" id="MobiDB-lite"/>
    </source>
</evidence>
<evidence type="ECO:0000256" key="2">
    <source>
        <dbReference type="ARBA" id="ARBA00022452"/>
    </source>
</evidence>
<keyword evidence="3" id="KW-0812">Transmembrane</keyword>
<gene>
    <name evidence="7" type="ORF">IPV69_14645</name>
</gene>
<dbReference type="Proteomes" id="UP000593765">
    <property type="component" value="Chromosome"/>
</dbReference>
<dbReference type="InterPro" id="IPR051906">
    <property type="entry name" value="TolC-like"/>
</dbReference>
<organism evidence="7 8">
    <name type="scientific">Humisphaera borealis</name>
    <dbReference type="NCBI Taxonomy" id="2807512"/>
    <lineage>
        <taxon>Bacteria</taxon>
        <taxon>Pseudomonadati</taxon>
        <taxon>Planctomycetota</taxon>
        <taxon>Phycisphaerae</taxon>
        <taxon>Tepidisphaerales</taxon>
        <taxon>Tepidisphaeraceae</taxon>
        <taxon>Humisphaera</taxon>
    </lineage>
</organism>
<dbReference type="GO" id="GO:0015288">
    <property type="term" value="F:porin activity"/>
    <property type="evidence" value="ECO:0007669"/>
    <property type="project" value="TreeGrafter"/>
</dbReference>
<proteinExistence type="predicted"/>
<dbReference type="GO" id="GO:1990281">
    <property type="term" value="C:efflux pump complex"/>
    <property type="evidence" value="ECO:0007669"/>
    <property type="project" value="TreeGrafter"/>
</dbReference>
<evidence type="ECO:0000256" key="3">
    <source>
        <dbReference type="ARBA" id="ARBA00022692"/>
    </source>
</evidence>
<reference evidence="7 8" key="1">
    <citation type="submission" date="2020-10" db="EMBL/GenBank/DDBJ databases">
        <title>Wide distribution of Phycisphaera-like planctomycetes from WD2101 soil group in peatlands and genome analysis of the first cultivated representative.</title>
        <authorList>
            <person name="Dedysh S.N."/>
            <person name="Beletsky A.V."/>
            <person name="Ivanova A."/>
            <person name="Kulichevskaya I.S."/>
            <person name="Suzina N.E."/>
            <person name="Philippov D.A."/>
            <person name="Rakitin A.L."/>
            <person name="Mardanov A.V."/>
            <person name="Ravin N.V."/>
        </authorList>
    </citation>
    <scope>NUCLEOTIDE SEQUENCE [LARGE SCALE GENOMIC DNA]</scope>
    <source>
        <strain evidence="7 8">M1803</strain>
    </source>
</reference>
<keyword evidence="4" id="KW-0472">Membrane</keyword>
<keyword evidence="8" id="KW-1185">Reference proteome</keyword>
<dbReference type="KEGG" id="hbs:IPV69_14645"/>
<feature type="region of interest" description="Disordered" evidence="6">
    <location>
        <begin position="82"/>
        <end position="102"/>
    </location>
</feature>
<dbReference type="RefSeq" id="WP_206290432.1">
    <property type="nucleotide sequence ID" value="NZ_CP063458.1"/>
</dbReference>
<dbReference type="GO" id="GO:0009279">
    <property type="term" value="C:cell outer membrane"/>
    <property type="evidence" value="ECO:0007669"/>
    <property type="project" value="UniProtKB-SubCell"/>
</dbReference>
<evidence type="ECO:0000313" key="7">
    <source>
        <dbReference type="EMBL" id="QOV87527.1"/>
    </source>
</evidence>
<sequence length="620" mass="69258">MTHRTLRNELPTRLSGSARRPRLLAAALRALVIGGLAAPIYTLVGCNAYEPPIFDPSMVELRERQGANDASVKLEKYPATLQAIPTPKGGDAGGPRPPNDAYIGKLPTTGRTYDPKNAVHLSLREIITRAVLCNSEVKVAGYDPAINAQRTIEQEAVFDAAAFLNLSTARQDTGLSTTDSLGLGNQAGNTVVGFNNKTVTNTGATGLRQRMVTGGEARLTYSWAWSRIDNIASSDEKFWQNEVRLEVTQPLLRDFGRDVNSARIEIARGDQKISVLDFRRILEEQLSELERAYWQLYQANRIVYIQETLLADTIETYRVLYERWIRGLDASKIPVSQAQSSARARQADLIRAKQNVVDLSDEIKRRMNDPEFPVSSSFLIVPSDAPLQDPVNFDYQVAIDAAVAHRLELGQQLVRIEQSRVAERVAANNKLPRVDFVGSFGFRGLGDGPGEASKNLWELNSPSWSFGFEMEYPIGNRSARAIFERARLQRLQAIEQYRNILAQVSLDVKTSMSDIRSNWEQSAARTQSRLASREQLDLIQKQQDLGEPITPPFIQVKLQAQETLANEAREEAAAIANYNIAIQRLERAKGTLLKYNNVKLKEDPGAKYLNRAWVEEVLKP</sequence>
<dbReference type="PANTHER" id="PTHR30026">
    <property type="entry name" value="OUTER MEMBRANE PROTEIN TOLC"/>
    <property type="match status" value="1"/>
</dbReference>
<accession>A0A7M2WPS6</accession>
<keyword evidence="2" id="KW-1134">Transmembrane beta strand</keyword>
<evidence type="ECO:0000256" key="1">
    <source>
        <dbReference type="ARBA" id="ARBA00004442"/>
    </source>
</evidence>
<comment type="subcellular location">
    <subcellularLocation>
        <location evidence="1">Cell outer membrane</location>
    </subcellularLocation>
</comment>
<dbReference type="Gene3D" id="1.20.1600.10">
    <property type="entry name" value="Outer membrane efflux proteins (OEP)"/>
    <property type="match status" value="1"/>
</dbReference>
<protein>
    <submittedName>
        <fullName evidence="7">TolC family protein</fullName>
    </submittedName>
</protein>
<dbReference type="EMBL" id="CP063458">
    <property type="protein sequence ID" value="QOV87527.1"/>
    <property type="molecule type" value="Genomic_DNA"/>
</dbReference>
<evidence type="ECO:0000313" key="8">
    <source>
        <dbReference type="Proteomes" id="UP000593765"/>
    </source>
</evidence>
<dbReference type="GO" id="GO:0015562">
    <property type="term" value="F:efflux transmembrane transporter activity"/>
    <property type="evidence" value="ECO:0007669"/>
    <property type="project" value="InterPro"/>
</dbReference>
<dbReference type="AlphaFoldDB" id="A0A7M2WPS6"/>
<evidence type="ECO:0000256" key="4">
    <source>
        <dbReference type="ARBA" id="ARBA00023136"/>
    </source>
</evidence>
<name>A0A7M2WPS6_9BACT</name>
<keyword evidence="5" id="KW-0998">Cell outer membrane</keyword>
<dbReference type="PANTHER" id="PTHR30026:SF23">
    <property type="entry name" value="TO APRF-PUTATIVE OUTER MEMBRANE EFFLUX PROTEIN OR SECRETED ALKALINE PHOSPHATASE-RELATED"/>
    <property type="match status" value="1"/>
</dbReference>